<name>A0A9D1V0K9_9BACT</name>
<dbReference type="PROSITE" id="PS50005">
    <property type="entry name" value="TPR"/>
    <property type="match status" value="1"/>
</dbReference>
<keyword evidence="1" id="KW-0802">TPR repeat</keyword>
<evidence type="ECO:0000256" key="2">
    <source>
        <dbReference type="SAM" id="SignalP"/>
    </source>
</evidence>
<organism evidence="3 4">
    <name type="scientific">Candidatus Odoribacter faecigallinarum</name>
    <dbReference type="NCBI Taxonomy" id="2838706"/>
    <lineage>
        <taxon>Bacteria</taxon>
        <taxon>Pseudomonadati</taxon>
        <taxon>Bacteroidota</taxon>
        <taxon>Bacteroidia</taxon>
        <taxon>Bacteroidales</taxon>
        <taxon>Odoribacteraceae</taxon>
        <taxon>Odoribacter</taxon>
    </lineage>
</organism>
<dbReference type="SMART" id="SM00028">
    <property type="entry name" value="TPR"/>
    <property type="match status" value="2"/>
</dbReference>
<dbReference type="SUPFAM" id="SSF48452">
    <property type="entry name" value="TPR-like"/>
    <property type="match status" value="1"/>
</dbReference>
<gene>
    <name evidence="3" type="ORF">H9863_07135</name>
</gene>
<protein>
    <recommendedName>
        <fullName evidence="5">Tetratricopeptide repeat protein</fullName>
    </recommendedName>
</protein>
<keyword evidence="2" id="KW-0732">Signal</keyword>
<dbReference type="EMBL" id="DXFT01000139">
    <property type="protein sequence ID" value="HIX03871.1"/>
    <property type="molecule type" value="Genomic_DNA"/>
</dbReference>
<comment type="caution">
    <text evidence="3">The sequence shown here is derived from an EMBL/GenBank/DDBJ whole genome shotgun (WGS) entry which is preliminary data.</text>
</comment>
<dbReference type="InterPro" id="IPR011990">
    <property type="entry name" value="TPR-like_helical_dom_sf"/>
</dbReference>
<dbReference type="Proteomes" id="UP000824202">
    <property type="component" value="Unassembled WGS sequence"/>
</dbReference>
<reference evidence="3" key="1">
    <citation type="journal article" date="2021" name="PeerJ">
        <title>Extensive microbial diversity within the chicken gut microbiome revealed by metagenomics and culture.</title>
        <authorList>
            <person name="Gilroy R."/>
            <person name="Ravi A."/>
            <person name="Getino M."/>
            <person name="Pursley I."/>
            <person name="Horton D.L."/>
            <person name="Alikhan N.F."/>
            <person name="Baker D."/>
            <person name="Gharbi K."/>
            <person name="Hall N."/>
            <person name="Watson M."/>
            <person name="Adriaenssens E.M."/>
            <person name="Foster-Nyarko E."/>
            <person name="Jarju S."/>
            <person name="Secka A."/>
            <person name="Antonio M."/>
            <person name="Oren A."/>
            <person name="Chaudhuri R.R."/>
            <person name="La Ragione R."/>
            <person name="Hildebrand F."/>
            <person name="Pallen M.J."/>
        </authorList>
    </citation>
    <scope>NUCLEOTIDE SEQUENCE</scope>
    <source>
        <strain evidence="3">23274</strain>
    </source>
</reference>
<sequence length="441" mass="49677">MKRIIALACGLCIAGGVAKAQTLESKFGLDSIQTLQNASIYSEFLKQKNYKDALPAWSYVFHNAPCFQVSTYTKGEDLFSGLYQQTKDMQYVDSLRMVYDQWIKYCHINPRFGEGYILGKKGAMLIQLGLNSNDDILKEAYNYLSKSFEIEGAKSHPVTVQIMFFAAGDLIKKNLMTREEYIDLYMEVSDFIDAAIKNAKKPEPYVAMKERIDGMFFTSGIADCATLEQLLTEKYNSAPTDVDNLRSIVSLLRRNECEGLNLYMVATEELYKVEPSAEAAYSLAMMFLKHQDWEKADTYLKEAIGKAEDNMVKADYCMRQAQLKLAMKKYAEVKSAALAAIQCNPNNGEAYILIGQAYAAYAPNYGEDAFDHASVYWAAVDKFQKAKSVDPNVADKAQELISTYTPHFPSKEEAFFRSVTDGGKVQIGDWINETTTARFNN</sequence>
<dbReference type="AlphaFoldDB" id="A0A9D1V0K9"/>
<evidence type="ECO:0008006" key="5">
    <source>
        <dbReference type="Google" id="ProtNLM"/>
    </source>
</evidence>
<evidence type="ECO:0000313" key="4">
    <source>
        <dbReference type="Proteomes" id="UP000824202"/>
    </source>
</evidence>
<accession>A0A9D1V0K9</accession>
<proteinExistence type="predicted"/>
<dbReference type="InterPro" id="IPR019734">
    <property type="entry name" value="TPR_rpt"/>
</dbReference>
<feature type="signal peptide" evidence="2">
    <location>
        <begin position="1"/>
        <end position="20"/>
    </location>
</feature>
<evidence type="ECO:0000313" key="3">
    <source>
        <dbReference type="EMBL" id="HIX03871.1"/>
    </source>
</evidence>
<feature type="repeat" description="TPR" evidence="1">
    <location>
        <begin position="277"/>
        <end position="310"/>
    </location>
</feature>
<evidence type="ECO:0000256" key="1">
    <source>
        <dbReference type="PROSITE-ProRule" id="PRU00339"/>
    </source>
</evidence>
<feature type="chain" id="PRO_5039197797" description="Tetratricopeptide repeat protein" evidence="2">
    <location>
        <begin position="21"/>
        <end position="441"/>
    </location>
</feature>
<reference evidence="3" key="2">
    <citation type="submission" date="2021-04" db="EMBL/GenBank/DDBJ databases">
        <authorList>
            <person name="Gilroy R."/>
        </authorList>
    </citation>
    <scope>NUCLEOTIDE SEQUENCE</scope>
    <source>
        <strain evidence="3">23274</strain>
    </source>
</reference>
<dbReference type="Gene3D" id="1.25.40.10">
    <property type="entry name" value="Tetratricopeptide repeat domain"/>
    <property type="match status" value="1"/>
</dbReference>